<reference evidence="1" key="2">
    <citation type="submission" date="2015-02" db="UniProtKB">
        <authorList>
            <consortium name="EnsemblMetazoa"/>
        </authorList>
    </citation>
    <scope>IDENTIFICATION</scope>
</reference>
<dbReference type="EnsemblMetazoa" id="SMAR000876-RA">
    <property type="protein sequence ID" value="SMAR000876-PA"/>
    <property type="gene ID" value="SMAR000876"/>
</dbReference>
<dbReference type="Proteomes" id="UP000014500">
    <property type="component" value="Unassembled WGS sequence"/>
</dbReference>
<evidence type="ECO:0000313" key="2">
    <source>
        <dbReference type="Proteomes" id="UP000014500"/>
    </source>
</evidence>
<keyword evidence="2" id="KW-1185">Reference proteome</keyword>
<dbReference type="EMBL" id="JH430221">
    <property type="status" value="NOT_ANNOTATED_CDS"/>
    <property type="molecule type" value="Genomic_DNA"/>
</dbReference>
<sequence>MAPQLRQICCQVVMATNESPSCPRHNPNISHNMEMRHEVQSTEPHYNNKGPLNINYKYLEFTQEGSLISSMVVSATVDEMGHFREQAATEMSIEAINRGAPNPPKKRKIMSRETSLITIMSNRRGMDTLAFLRAIASSFK</sequence>
<reference evidence="2" key="1">
    <citation type="submission" date="2011-05" db="EMBL/GenBank/DDBJ databases">
        <authorList>
            <person name="Richards S.R."/>
            <person name="Qu J."/>
            <person name="Jiang H."/>
            <person name="Jhangiani S.N."/>
            <person name="Agravi P."/>
            <person name="Goodspeed R."/>
            <person name="Gross S."/>
            <person name="Mandapat C."/>
            <person name="Jackson L."/>
            <person name="Mathew T."/>
            <person name="Pu L."/>
            <person name="Thornton R."/>
            <person name="Saada N."/>
            <person name="Wilczek-Boney K.B."/>
            <person name="Lee S."/>
            <person name="Kovar C."/>
            <person name="Wu Y."/>
            <person name="Scherer S.E."/>
            <person name="Worley K.C."/>
            <person name="Muzny D.M."/>
            <person name="Gibbs R."/>
        </authorList>
    </citation>
    <scope>NUCLEOTIDE SEQUENCE</scope>
    <source>
        <strain evidence="2">Brora</strain>
    </source>
</reference>
<proteinExistence type="predicted"/>
<protein>
    <submittedName>
        <fullName evidence="1">Uncharacterized protein</fullName>
    </submittedName>
</protein>
<organism evidence="1 2">
    <name type="scientific">Strigamia maritima</name>
    <name type="common">European centipede</name>
    <name type="synonym">Geophilus maritimus</name>
    <dbReference type="NCBI Taxonomy" id="126957"/>
    <lineage>
        <taxon>Eukaryota</taxon>
        <taxon>Metazoa</taxon>
        <taxon>Ecdysozoa</taxon>
        <taxon>Arthropoda</taxon>
        <taxon>Myriapoda</taxon>
        <taxon>Chilopoda</taxon>
        <taxon>Pleurostigmophora</taxon>
        <taxon>Geophilomorpha</taxon>
        <taxon>Linotaeniidae</taxon>
        <taxon>Strigamia</taxon>
    </lineage>
</organism>
<dbReference type="AlphaFoldDB" id="T1IJ21"/>
<accession>T1IJ21</accession>
<name>T1IJ21_STRMM</name>
<evidence type="ECO:0000313" key="1">
    <source>
        <dbReference type="EnsemblMetazoa" id="SMAR000876-PA"/>
    </source>
</evidence>
<dbReference type="HOGENOM" id="CLU_1837610_0_0_1"/>